<evidence type="ECO:0000313" key="6">
    <source>
        <dbReference type="Proteomes" id="UP001596500"/>
    </source>
</evidence>
<keyword evidence="1" id="KW-0805">Transcription regulation</keyword>
<sequence>MEMNEKQMKAIIGGIFGTGTYTEWTEDGEAVVKKEKFNIRLYKDLWESGAIKRLKGNKLHVFLTIAIHANNQGEGWPTQRRIASMLGINKDTVTKALESLEKDGFIERDMGRHDEKGRFDSTVYKIRFAPDPSQWKKSQENTSPKNPDRESQEPSPKKSDREESNKINQSEKIGQANQSEKTSTGKTGTGKTGDGNFGHKEEPYAKDDPLSKVEPLHKDDPSSFVVGVVVKELNIYKATATAFFGNRVEEIDEDDWNMLIQLANQKGKDLEECMLNVRTYFKKKKKPIDDLVGALVHEIRKGWKLGVSVQVDEDNEVEAPKEFTPAAAGYYNL</sequence>
<dbReference type="SUPFAM" id="SSF46785">
    <property type="entry name" value="Winged helix' DNA-binding domain"/>
    <property type="match status" value="1"/>
</dbReference>
<feature type="compositionally biased region" description="Gly residues" evidence="4">
    <location>
        <begin position="187"/>
        <end position="196"/>
    </location>
</feature>
<name>A0ABW2RNA1_9BACL</name>
<keyword evidence="3" id="KW-0804">Transcription</keyword>
<dbReference type="InterPro" id="IPR036388">
    <property type="entry name" value="WH-like_DNA-bd_sf"/>
</dbReference>
<feature type="compositionally biased region" description="Basic and acidic residues" evidence="4">
    <location>
        <begin position="146"/>
        <end position="165"/>
    </location>
</feature>
<feature type="region of interest" description="Disordered" evidence="4">
    <location>
        <begin position="130"/>
        <end position="218"/>
    </location>
</feature>
<evidence type="ECO:0000313" key="5">
    <source>
        <dbReference type="EMBL" id="MFC7442441.1"/>
    </source>
</evidence>
<evidence type="ECO:0000256" key="2">
    <source>
        <dbReference type="ARBA" id="ARBA00023125"/>
    </source>
</evidence>
<dbReference type="InterPro" id="IPR000524">
    <property type="entry name" value="Tscrpt_reg_HTH_GntR"/>
</dbReference>
<proteinExistence type="predicted"/>
<dbReference type="PRINTS" id="PR00035">
    <property type="entry name" value="HTHGNTR"/>
</dbReference>
<comment type="caution">
    <text evidence="5">The sequence shown here is derived from an EMBL/GenBank/DDBJ whole genome shotgun (WGS) entry which is preliminary data.</text>
</comment>
<dbReference type="Gene3D" id="1.10.10.10">
    <property type="entry name" value="Winged helix-like DNA-binding domain superfamily/Winged helix DNA-binding domain"/>
    <property type="match status" value="1"/>
</dbReference>
<gene>
    <name evidence="5" type="ORF">ACFQNG_15235</name>
</gene>
<dbReference type="InterPro" id="IPR036390">
    <property type="entry name" value="WH_DNA-bd_sf"/>
</dbReference>
<dbReference type="Proteomes" id="UP001596500">
    <property type="component" value="Unassembled WGS sequence"/>
</dbReference>
<protein>
    <submittedName>
        <fullName evidence="5">Helix-turn-helix domain-containing protein</fullName>
    </submittedName>
</protein>
<accession>A0ABW2RNA1</accession>
<keyword evidence="6" id="KW-1185">Reference proteome</keyword>
<organism evidence="5 6">
    <name type="scientific">Laceyella putida</name>
    <dbReference type="NCBI Taxonomy" id="110101"/>
    <lineage>
        <taxon>Bacteria</taxon>
        <taxon>Bacillati</taxon>
        <taxon>Bacillota</taxon>
        <taxon>Bacilli</taxon>
        <taxon>Bacillales</taxon>
        <taxon>Thermoactinomycetaceae</taxon>
        <taxon>Laceyella</taxon>
    </lineage>
</organism>
<feature type="compositionally biased region" description="Polar residues" evidence="4">
    <location>
        <begin position="166"/>
        <end position="180"/>
    </location>
</feature>
<evidence type="ECO:0000256" key="4">
    <source>
        <dbReference type="SAM" id="MobiDB-lite"/>
    </source>
</evidence>
<feature type="compositionally biased region" description="Basic and acidic residues" evidence="4">
    <location>
        <begin position="197"/>
        <end position="218"/>
    </location>
</feature>
<dbReference type="RefSeq" id="WP_379866321.1">
    <property type="nucleotide sequence ID" value="NZ_JBHTBW010000049.1"/>
</dbReference>
<reference evidence="6" key="1">
    <citation type="journal article" date="2019" name="Int. J. Syst. Evol. Microbiol.">
        <title>The Global Catalogue of Microorganisms (GCM) 10K type strain sequencing project: providing services to taxonomists for standard genome sequencing and annotation.</title>
        <authorList>
            <consortium name="The Broad Institute Genomics Platform"/>
            <consortium name="The Broad Institute Genome Sequencing Center for Infectious Disease"/>
            <person name="Wu L."/>
            <person name="Ma J."/>
        </authorList>
    </citation>
    <scope>NUCLEOTIDE SEQUENCE [LARGE SCALE GENOMIC DNA]</scope>
    <source>
        <strain evidence="6">CGMCC 1.12942</strain>
    </source>
</reference>
<evidence type="ECO:0000256" key="1">
    <source>
        <dbReference type="ARBA" id="ARBA00023015"/>
    </source>
</evidence>
<dbReference type="EMBL" id="JBHTBW010000049">
    <property type="protein sequence ID" value="MFC7442441.1"/>
    <property type="molecule type" value="Genomic_DNA"/>
</dbReference>
<dbReference type="Pfam" id="PF13730">
    <property type="entry name" value="HTH_36"/>
    <property type="match status" value="1"/>
</dbReference>
<evidence type="ECO:0000256" key="3">
    <source>
        <dbReference type="ARBA" id="ARBA00023163"/>
    </source>
</evidence>
<keyword evidence="2" id="KW-0238">DNA-binding</keyword>